<dbReference type="AlphaFoldDB" id="A0AAV4G7S3"/>
<sequence>MVEDEEEVDDHGLNYLGSTIKKRLTCATFAISEAEHYAEKTFNNDGTALELGKGRLSFLPRSNNRSCNYSVLCKLPVVVVVVVVVVAVVVAQEEVVVN</sequence>
<evidence type="ECO:0000313" key="3">
    <source>
        <dbReference type="Proteomes" id="UP000762676"/>
    </source>
</evidence>
<protein>
    <submittedName>
        <fullName evidence="2">Uncharacterized protein</fullName>
    </submittedName>
</protein>
<evidence type="ECO:0000313" key="2">
    <source>
        <dbReference type="EMBL" id="GFR81568.1"/>
    </source>
</evidence>
<reference evidence="2 3" key="1">
    <citation type="journal article" date="2021" name="Elife">
        <title>Chloroplast acquisition without the gene transfer in kleptoplastic sea slugs, Plakobranchus ocellatus.</title>
        <authorList>
            <person name="Maeda T."/>
            <person name="Takahashi S."/>
            <person name="Yoshida T."/>
            <person name="Shimamura S."/>
            <person name="Takaki Y."/>
            <person name="Nagai Y."/>
            <person name="Toyoda A."/>
            <person name="Suzuki Y."/>
            <person name="Arimoto A."/>
            <person name="Ishii H."/>
            <person name="Satoh N."/>
            <person name="Nishiyama T."/>
            <person name="Hasebe M."/>
            <person name="Maruyama T."/>
            <person name="Minagawa J."/>
            <person name="Obokata J."/>
            <person name="Shigenobu S."/>
        </authorList>
    </citation>
    <scope>NUCLEOTIDE SEQUENCE [LARGE SCALE GENOMIC DNA]</scope>
</reference>
<keyword evidence="3" id="KW-1185">Reference proteome</keyword>
<gene>
    <name evidence="2" type="ORF">ElyMa_004074000</name>
</gene>
<keyword evidence="1" id="KW-0472">Membrane</keyword>
<keyword evidence="1" id="KW-1133">Transmembrane helix</keyword>
<organism evidence="2 3">
    <name type="scientific">Elysia marginata</name>
    <dbReference type="NCBI Taxonomy" id="1093978"/>
    <lineage>
        <taxon>Eukaryota</taxon>
        <taxon>Metazoa</taxon>
        <taxon>Spiralia</taxon>
        <taxon>Lophotrochozoa</taxon>
        <taxon>Mollusca</taxon>
        <taxon>Gastropoda</taxon>
        <taxon>Heterobranchia</taxon>
        <taxon>Euthyneura</taxon>
        <taxon>Panpulmonata</taxon>
        <taxon>Sacoglossa</taxon>
        <taxon>Placobranchoidea</taxon>
        <taxon>Plakobranchidae</taxon>
        <taxon>Elysia</taxon>
    </lineage>
</organism>
<name>A0AAV4G7S3_9GAST</name>
<accession>A0AAV4G7S3</accession>
<evidence type="ECO:0000256" key="1">
    <source>
        <dbReference type="SAM" id="Phobius"/>
    </source>
</evidence>
<keyword evidence="1" id="KW-0812">Transmembrane</keyword>
<feature type="transmembrane region" description="Helical" evidence="1">
    <location>
        <begin position="71"/>
        <end position="91"/>
    </location>
</feature>
<dbReference type="Proteomes" id="UP000762676">
    <property type="component" value="Unassembled WGS sequence"/>
</dbReference>
<comment type="caution">
    <text evidence="2">The sequence shown here is derived from an EMBL/GenBank/DDBJ whole genome shotgun (WGS) entry which is preliminary data.</text>
</comment>
<proteinExistence type="predicted"/>
<dbReference type="EMBL" id="BMAT01008276">
    <property type="protein sequence ID" value="GFR81568.1"/>
    <property type="molecule type" value="Genomic_DNA"/>
</dbReference>